<reference evidence="2 3" key="1">
    <citation type="journal article" date="2019" name="Emerg. Microbes Infect.">
        <title>Comprehensive subspecies identification of 175 nontuberculous mycobacteria species based on 7547 genomic profiles.</title>
        <authorList>
            <person name="Matsumoto Y."/>
            <person name="Kinjo T."/>
            <person name="Motooka D."/>
            <person name="Nabeya D."/>
            <person name="Jung N."/>
            <person name="Uechi K."/>
            <person name="Horii T."/>
            <person name="Iida T."/>
            <person name="Fujita J."/>
            <person name="Nakamura S."/>
        </authorList>
    </citation>
    <scope>NUCLEOTIDE SEQUENCE [LARGE SCALE GENOMIC DNA]</scope>
    <source>
        <strain evidence="2 3">JCM 13392</strain>
    </source>
</reference>
<evidence type="ECO:0000313" key="3">
    <source>
        <dbReference type="Proteomes" id="UP000465241"/>
    </source>
</evidence>
<feature type="transmembrane region" description="Helical" evidence="1">
    <location>
        <begin position="28"/>
        <end position="49"/>
    </location>
</feature>
<sequence length="72" mass="7022">MTTAQNVPLVPEAALRPAGSGHVSLKGVLSALLFVLAMGAITAVVVAALAGETTVALIIAIVTGAVFAALIV</sequence>
<organism evidence="2 3">
    <name type="scientific">Mycolicibacterium murale</name>
    <dbReference type="NCBI Taxonomy" id="182220"/>
    <lineage>
        <taxon>Bacteria</taxon>
        <taxon>Bacillati</taxon>
        <taxon>Actinomycetota</taxon>
        <taxon>Actinomycetes</taxon>
        <taxon>Mycobacteriales</taxon>
        <taxon>Mycobacteriaceae</taxon>
        <taxon>Mycolicibacterium</taxon>
    </lineage>
</organism>
<dbReference type="Proteomes" id="UP000465241">
    <property type="component" value="Unassembled WGS sequence"/>
</dbReference>
<keyword evidence="1" id="KW-1133">Transmembrane helix</keyword>
<keyword evidence="3" id="KW-1185">Reference proteome</keyword>
<evidence type="ECO:0000256" key="1">
    <source>
        <dbReference type="SAM" id="Phobius"/>
    </source>
</evidence>
<dbReference type="RefSeq" id="WP_193491228.1">
    <property type="nucleotide sequence ID" value="NZ_BAAAMC010000035.1"/>
</dbReference>
<comment type="caution">
    <text evidence="2">The sequence shown here is derived from an EMBL/GenBank/DDBJ whole genome shotgun (WGS) entry which is preliminary data.</text>
</comment>
<dbReference type="AlphaFoldDB" id="A0A7I9WVJ3"/>
<proteinExistence type="predicted"/>
<evidence type="ECO:0000313" key="2">
    <source>
        <dbReference type="EMBL" id="GFG61428.1"/>
    </source>
</evidence>
<keyword evidence="1" id="KW-0472">Membrane</keyword>
<feature type="transmembrane region" description="Helical" evidence="1">
    <location>
        <begin position="55"/>
        <end position="71"/>
    </location>
</feature>
<protein>
    <submittedName>
        <fullName evidence="2">Uncharacterized protein</fullName>
    </submittedName>
</protein>
<keyword evidence="1" id="KW-0812">Transmembrane</keyword>
<dbReference type="EMBL" id="BLKT01000003">
    <property type="protein sequence ID" value="GFG61428.1"/>
    <property type="molecule type" value="Genomic_DNA"/>
</dbReference>
<gene>
    <name evidence="2" type="ORF">MMUR_55640</name>
</gene>
<accession>A0A7I9WVJ3</accession>
<name>A0A7I9WVJ3_9MYCO</name>